<organism evidence="1 2">
    <name type="scientific">Caenimonas koreensis DSM 17982</name>
    <dbReference type="NCBI Taxonomy" id="1121255"/>
    <lineage>
        <taxon>Bacteria</taxon>
        <taxon>Pseudomonadati</taxon>
        <taxon>Pseudomonadota</taxon>
        <taxon>Betaproteobacteria</taxon>
        <taxon>Burkholderiales</taxon>
        <taxon>Comamonadaceae</taxon>
        <taxon>Caenimonas</taxon>
    </lineage>
</organism>
<evidence type="ECO:0000313" key="2">
    <source>
        <dbReference type="Proteomes" id="UP000487350"/>
    </source>
</evidence>
<reference evidence="1 2" key="1">
    <citation type="submission" date="2019-11" db="EMBL/GenBank/DDBJ databases">
        <title>Caenimonas koreensis gen. nov., sp. nov., isolated from activated sludge.</title>
        <authorList>
            <person name="Seung H.R."/>
        </authorList>
    </citation>
    <scope>NUCLEOTIDE SEQUENCE [LARGE SCALE GENOMIC DNA]</scope>
    <source>
        <strain evidence="1 2">EMB320</strain>
    </source>
</reference>
<dbReference type="EMBL" id="WJBU01000014">
    <property type="protein sequence ID" value="MRD48596.1"/>
    <property type="molecule type" value="Genomic_DNA"/>
</dbReference>
<name>A0A844BAL6_9BURK</name>
<sequence length="91" mass="10487">MTTSVGDIDAFIDMLRAACDDKPMNDQLEKLLSMPDDKRQALIRKWVDDMVTAKAPHDLIEAVACLVDDKVAEKAYEVIYNCKRQGRWRMR</sequence>
<proteinExistence type="predicted"/>
<dbReference type="Proteomes" id="UP000487350">
    <property type="component" value="Unassembled WGS sequence"/>
</dbReference>
<dbReference type="OrthoDB" id="9181721at2"/>
<gene>
    <name evidence="1" type="ORF">GHT07_15010</name>
</gene>
<keyword evidence="2" id="KW-1185">Reference proteome</keyword>
<accession>A0A844BAL6</accession>
<dbReference type="RefSeq" id="WP_153585914.1">
    <property type="nucleotide sequence ID" value="NZ_WJBU01000014.1"/>
</dbReference>
<evidence type="ECO:0000313" key="1">
    <source>
        <dbReference type="EMBL" id="MRD48596.1"/>
    </source>
</evidence>
<dbReference type="AlphaFoldDB" id="A0A844BAL6"/>
<protein>
    <submittedName>
        <fullName evidence="1">Uncharacterized protein</fullName>
    </submittedName>
</protein>
<comment type="caution">
    <text evidence="1">The sequence shown here is derived from an EMBL/GenBank/DDBJ whole genome shotgun (WGS) entry which is preliminary data.</text>
</comment>